<name>A0ACC1R841_9HYPO</name>
<accession>A0ACC1R841</accession>
<dbReference type="Proteomes" id="UP001148737">
    <property type="component" value="Unassembled WGS sequence"/>
</dbReference>
<proteinExistence type="predicted"/>
<gene>
    <name evidence="1" type="ORF">NLG97_g351</name>
</gene>
<organism evidence="1 2">
    <name type="scientific">Lecanicillium saksenae</name>
    <dbReference type="NCBI Taxonomy" id="468837"/>
    <lineage>
        <taxon>Eukaryota</taxon>
        <taxon>Fungi</taxon>
        <taxon>Dikarya</taxon>
        <taxon>Ascomycota</taxon>
        <taxon>Pezizomycotina</taxon>
        <taxon>Sordariomycetes</taxon>
        <taxon>Hypocreomycetidae</taxon>
        <taxon>Hypocreales</taxon>
        <taxon>Cordycipitaceae</taxon>
        <taxon>Lecanicillium</taxon>
    </lineage>
</organism>
<sequence>MLVEIWTSKATKRGLDEAGLDEQPALKRTQVSSTDRRIQRPSCLEGTHDPPLSGQSTRRDPFAAPMFASGGQSLDDIIADPFAAPIYRYQDGYQGQLGEFDSFLALPGQMDGILDMHLGGLTGNEL</sequence>
<reference evidence="1" key="1">
    <citation type="submission" date="2022-07" db="EMBL/GenBank/DDBJ databases">
        <title>Genome Sequence of Lecanicillium saksenae.</title>
        <authorList>
            <person name="Buettner E."/>
        </authorList>
    </citation>
    <scope>NUCLEOTIDE SEQUENCE</scope>
    <source>
        <strain evidence="1">VT-O1</strain>
    </source>
</reference>
<dbReference type="EMBL" id="JANAKD010000011">
    <property type="protein sequence ID" value="KAJ3499415.1"/>
    <property type="molecule type" value="Genomic_DNA"/>
</dbReference>
<evidence type="ECO:0000313" key="1">
    <source>
        <dbReference type="EMBL" id="KAJ3499415.1"/>
    </source>
</evidence>
<protein>
    <submittedName>
        <fullName evidence="1">Uncharacterized protein</fullName>
    </submittedName>
</protein>
<comment type="caution">
    <text evidence="1">The sequence shown here is derived from an EMBL/GenBank/DDBJ whole genome shotgun (WGS) entry which is preliminary data.</text>
</comment>
<evidence type="ECO:0000313" key="2">
    <source>
        <dbReference type="Proteomes" id="UP001148737"/>
    </source>
</evidence>
<keyword evidence="2" id="KW-1185">Reference proteome</keyword>